<dbReference type="Pfam" id="PF00397">
    <property type="entry name" value="WW"/>
    <property type="match status" value="1"/>
</dbReference>
<protein>
    <recommendedName>
        <fullName evidence="5">Peptidyl-prolyl cis-trans isomerase</fullName>
        <ecNumber evidence="5">5.2.1.8</ecNumber>
    </recommendedName>
</protein>
<dbReference type="VEuPathDB" id="FungiDB:BDEG_22176"/>
<dbReference type="Proteomes" id="UP000077115">
    <property type="component" value="Unassembled WGS sequence"/>
</dbReference>
<dbReference type="GO" id="GO:0080090">
    <property type="term" value="P:regulation of primary metabolic process"/>
    <property type="evidence" value="ECO:0007669"/>
    <property type="project" value="UniProtKB-ARBA"/>
</dbReference>
<dbReference type="EMBL" id="DS022301">
    <property type="protein sequence ID" value="OAJ38227.1"/>
    <property type="molecule type" value="Genomic_DNA"/>
</dbReference>
<evidence type="ECO:0000256" key="4">
    <source>
        <dbReference type="PROSITE-ProRule" id="PRU00278"/>
    </source>
</evidence>
<evidence type="ECO:0000313" key="9">
    <source>
        <dbReference type="Proteomes" id="UP000077115"/>
    </source>
</evidence>
<reference evidence="8 9" key="2">
    <citation type="submission" date="2016-05" db="EMBL/GenBank/DDBJ databases">
        <title>Lineage-specific infection strategies underlie the spectrum of fungal disease in amphibians.</title>
        <authorList>
            <person name="Cuomo C.A."/>
            <person name="Farrer R.A."/>
            <person name="James T."/>
            <person name="Longcore J."/>
            <person name="Birren B."/>
        </authorList>
    </citation>
    <scope>NUCLEOTIDE SEQUENCE [LARGE SCALE GENOMIC DNA]</scope>
    <source>
        <strain evidence="8 9">JEL423</strain>
    </source>
</reference>
<dbReference type="FunFam" id="3.10.50.40:FF:000010">
    <property type="entry name" value="Peptidyl-prolyl cis-trans isomerase Pin1"/>
    <property type="match status" value="1"/>
</dbReference>
<dbReference type="Gene3D" id="2.20.70.10">
    <property type="match status" value="1"/>
</dbReference>
<dbReference type="SUPFAM" id="SSF54534">
    <property type="entry name" value="FKBP-like"/>
    <property type="match status" value="1"/>
</dbReference>
<dbReference type="InterPro" id="IPR001202">
    <property type="entry name" value="WW_dom"/>
</dbReference>
<evidence type="ECO:0000256" key="1">
    <source>
        <dbReference type="ARBA" id="ARBA00000971"/>
    </source>
</evidence>
<gene>
    <name evidence="8" type="ORF">BDEG_22176</name>
</gene>
<dbReference type="InterPro" id="IPR051370">
    <property type="entry name" value="PPIase_Pin1"/>
</dbReference>
<dbReference type="InterPro" id="IPR000297">
    <property type="entry name" value="PPIase_PpiC"/>
</dbReference>
<dbReference type="CDD" id="cd00201">
    <property type="entry name" value="WW"/>
    <property type="match status" value="1"/>
</dbReference>
<dbReference type="GO" id="GO:0060255">
    <property type="term" value="P:regulation of macromolecule metabolic process"/>
    <property type="evidence" value="ECO:0007669"/>
    <property type="project" value="UniProtKB-ARBA"/>
</dbReference>
<dbReference type="OrthoDB" id="2530521at2759"/>
<dbReference type="STRING" id="403673.A0A177WDP1"/>
<dbReference type="PROSITE" id="PS50198">
    <property type="entry name" value="PPIC_PPIASE_2"/>
    <property type="match status" value="1"/>
</dbReference>
<dbReference type="eggNOG" id="KOG3259">
    <property type="taxonomic scope" value="Eukaryota"/>
</dbReference>
<sequence length="167" mass="18614">MTAEWEERWSRSKKRIYYFSPDTKQSHWEKPEGDVKIIPLDLSLVPVGDDEASTAQNQIRASHLLVKHSGSRRPSSWKEANISRSKEEAMQIIQNFRAKIESGEVDLSTLAKTESDCSSASRGGDLGKFGYGQMQASFEQAAFALKVGELSNPVVSDSGIHLILRTE</sequence>
<dbReference type="GO" id="GO:0003755">
    <property type="term" value="F:peptidyl-prolyl cis-trans isomerase activity"/>
    <property type="evidence" value="ECO:0007669"/>
    <property type="project" value="UniProtKB-UniRule"/>
</dbReference>
<feature type="domain" description="WW" evidence="6">
    <location>
        <begin position="1"/>
        <end position="33"/>
    </location>
</feature>
<evidence type="ECO:0000259" key="6">
    <source>
        <dbReference type="PROSITE" id="PS50020"/>
    </source>
</evidence>
<dbReference type="PROSITE" id="PS50020">
    <property type="entry name" value="WW_DOMAIN_2"/>
    <property type="match status" value="1"/>
</dbReference>
<evidence type="ECO:0000256" key="3">
    <source>
        <dbReference type="ARBA" id="ARBA00023235"/>
    </source>
</evidence>
<reference evidence="8 9" key="1">
    <citation type="submission" date="2006-10" db="EMBL/GenBank/DDBJ databases">
        <title>The Genome Sequence of Batrachochytrium dendrobatidis JEL423.</title>
        <authorList>
            <consortium name="The Broad Institute Genome Sequencing Platform"/>
            <person name="Birren B."/>
            <person name="Lander E."/>
            <person name="Galagan J."/>
            <person name="Cuomo C."/>
            <person name="Devon K."/>
            <person name="Jaffe D."/>
            <person name="Butler J."/>
            <person name="Alvarez P."/>
            <person name="Gnerre S."/>
            <person name="Grabherr M."/>
            <person name="Kleber M."/>
            <person name="Mauceli E."/>
            <person name="Brockman W."/>
            <person name="Young S."/>
            <person name="LaButti K."/>
            <person name="Sykes S."/>
            <person name="DeCaprio D."/>
            <person name="Crawford M."/>
            <person name="Koehrsen M."/>
            <person name="Engels R."/>
            <person name="Montgomery P."/>
            <person name="Pearson M."/>
            <person name="Howarth C."/>
            <person name="Larson L."/>
            <person name="White J."/>
            <person name="O'Leary S."/>
            <person name="Kodira C."/>
            <person name="Zeng Q."/>
            <person name="Yandava C."/>
            <person name="Alvarado L."/>
            <person name="Longcore J."/>
            <person name="James T."/>
        </authorList>
    </citation>
    <scope>NUCLEOTIDE SEQUENCE [LARGE SCALE GENOMIC DNA]</scope>
    <source>
        <strain evidence="8 9">JEL423</strain>
    </source>
</reference>
<dbReference type="EC" id="5.2.1.8" evidence="5"/>
<evidence type="ECO:0000313" key="8">
    <source>
        <dbReference type="EMBL" id="OAJ38227.1"/>
    </source>
</evidence>
<dbReference type="SMART" id="SM00456">
    <property type="entry name" value="WW"/>
    <property type="match status" value="1"/>
</dbReference>
<dbReference type="GO" id="GO:0005634">
    <property type="term" value="C:nucleus"/>
    <property type="evidence" value="ECO:0007669"/>
    <property type="project" value="TreeGrafter"/>
</dbReference>
<evidence type="ECO:0000256" key="2">
    <source>
        <dbReference type="ARBA" id="ARBA00023110"/>
    </source>
</evidence>
<comment type="catalytic activity">
    <reaction evidence="1 5">
        <text>[protein]-peptidylproline (omega=180) = [protein]-peptidylproline (omega=0)</text>
        <dbReference type="Rhea" id="RHEA:16237"/>
        <dbReference type="Rhea" id="RHEA-COMP:10747"/>
        <dbReference type="Rhea" id="RHEA-COMP:10748"/>
        <dbReference type="ChEBI" id="CHEBI:83833"/>
        <dbReference type="ChEBI" id="CHEBI:83834"/>
        <dbReference type="EC" id="5.2.1.8"/>
    </reaction>
</comment>
<dbReference type="AlphaFoldDB" id="A0A177WDP1"/>
<keyword evidence="2 4" id="KW-0697">Rotamase</keyword>
<evidence type="ECO:0000256" key="5">
    <source>
        <dbReference type="RuleBase" id="RU363014"/>
    </source>
</evidence>
<name>A0A177WDP1_BATDL</name>
<evidence type="ECO:0000259" key="7">
    <source>
        <dbReference type="PROSITE" id="PS50198"/>
    </source>
</evidence>
<dbReference type="Pfam" id="PF00639">
    <property type="entry name" value="Rotamase"/>
    <property type="match status" value="1"/>
</dbReference>
<dbReference type="PANTHER" id="PTHR10657:SF4">
    <property type="entry name" value="PEPTIDYL-PROLYL CIS-TRANS ISOMERASE-RELATED"/>
    <property type="match status" value="1"/>
</dbReference>
<dbReference type="InterPro" id="IPR046357">
    <property type="entry name" value="PPIase_dom_sf"/>
</dbReference>
<proteinExistence type="predicted"/>
<dbReference type="Gene3D" id="3.10.50.40">
    <property type="match status" value="1"/>
</dbReference>
<accession>A0A177WDP1</accession>
<organism evidence="8 9">
    <name type="scientific">Batrachochytrium dendrobatidis (strain JEL423)</name>
    <dbReference type="NCBI Taxonomy" id="403673"/>
    <lineage>
        <taxon>Eukaryota</taxon>
        <taxon>Fungi</taxon>
        <taxon>Fungi incertae sedis</taxon>
        <taxon>Chytridiomycota</taxon>
        <taxon>Chytridiomycota incertae sedis</taxon>
        <taxon>Chytridiomycetes</taxon>
        <taxon>Rhizophydiales</taxon>
        <taxon>Rhizophydiales incertae sedis</taxon>
        <taxon>Batrachochytrium</taxon>
    </lineage>
</organism>
<keyword evidence="3 4" id="KW-0413">Isomerase</keyword>
<dbReference type="GO" id="GO:0005829">
    <property type="term" value="C:cytosol"/>
    <property type="evidence" value="ECO:0007669"/>
    <property type="project" value="TreeGrafter"/>
</dbReference>
<feature type="domain" description="PpiC" evidence="7">
    <location>
        <begin position="56"/>
        <end position="167"/>
    </location>
</feature>
<dbReference type="InterPro" id="IPR036020">
    <property type="entry name" value="WW_dom_sf"/>
</dbReference>
<dbReference type="PANTHER" id="PTHR10657">
    <property type="entry name" value="PEPTIDYL-PROLYL CIS-TRANS ISOMERASE"/>
    <property type="match status" value="1"/>
</dbReference>
<dbReference type="SUPFAM" id="SSF51045">
    <property type="entry name" value="WW domain"/>
    <property type="match status" value="1"/>
</dbReference>